<dbReference type="InterPro" id="IPR004117">
    <property type="entry name" value="7tm6_olfct_rcpt"/>
</dbReference>
<evidence type="ECO:0000256" key="9">
    <source>
        <dbReference type="ARBA" id="ARBA00023224"/>
    </source>
</evidence>
<feature type="transmembrane region" description="Helical" evidence="10">
    <location>
        <begin position="96"/>
        <end position="119"/>
    </location>
</feature>
<reference evidence="11 12" key="1">
    <citation type="journal article" date="2024" name="Insects">
        <title>An Improved Chromosome-Level Genome Assembly of the Firefly Pyrocoelia pectoralis.</title>
        <authorList>
            <person name="Fu X."/>
            <person name="Meyer-Rochow V.B."/>
            <person name="Ballantyne L."/>
            <person name="Zhu X."/>
        </authorList>
    </citation>
    <scope>NUCLEOTIDE SEQUENCE [LARGE SCALE GENOMIC DNA]</scope>
    <source>
        <strain evidence="11">XCY_ONT2</strain>
    </source>
</reference>
<feature type="transmembrane region" description="Helical" evidence="10">
    <location>
        <begin position="37"/>
        <end position="56"/>
    </location>
</feature>
<comment type="subcellular location">
    <subcellularLocation>
        <location evidence="1">Cell membrane</location>
        <topology evidence="1">Multi-pass membrane protein</topology>
    </subcellularLocation>
</comment>
<dbReference type="GO" id="GO:0004984">
    <property type="term" value="F:olfactory receptor activity"/>
    <property type="evidence" value="ECO:0007669"/>
    <property type="project" value="InterPro"/>
</dbReference>
<dbReference type="GO" id="GO:0005549">
    <property type="term" value="F:odorant binding"/>
    <property type="evidence" value="ECO:0007669"/>
    <property type="project" value="InterPro"/>
</dbReference>
<organism evidence="11 12">
    <name type="scientific">Pyrocoelia pectoralis</name>
    <dbReference type="NCBI Taxonomy" id="417401"/>
    <lineage>
        <taxon>Eukaryota</taxon>
        <taxon>Metazoa</taxon>
        <taxon>Ecdysozoa</taxon>
        <taxon>Arthropoda</taxon>
        <taxon>Hexapoda</taxon>
        <taxon>Insecta</taxon>
        <taxon>Pterygota</taxon>
        <taxon>Neoptera</taxon>
        <taxon>Endopterygota</taxon>
        <taxon>Coleoptera</taxon>
        <taxon>Polyphaga</taxon>
        <taxon>Elateriformia</taxon>
        <taxon>Elateroidea</taxon>
        <taxon>Lampyridae</taxon>
        <taxon>Lampyrinae</taxon>
        <taxon>Pyrocoelia</taxon>
    </lineage>
</organism>
<evidence type="ECO:0000256" key="8">
    <source>
        <dbReference type="ARBA" id="ARBA00023170"/>
    </source>
</evidence>
<dbReference type="PANTHER" id="PTHR21137:SF35">
    <property type="entry name" value="ODORANT RECEPTOR 19A-RELATED"/>
    <property type="match status" value="1"/>
</dbReference>
<keyword evidence="9" id="KW-0807">Transducer</keyword>
<feature type="transmembrane region" description="Helical" evidence="10">
    <location>
        <begin position="140"/>
        <end position="157"/>
    </location>
</feature>
<proteinExistence type="predicted"/>
<evidence type="ECO:0000256" key="10">
    <source>
        <dbReference type="SAM" id="Phobius"/>
    </source>
</evidence>
<evidence type="ECO:0000313" key="11">
    <source>
        <dbReference type="EMBL" id="KAK5646401.1"/>
    </source>
</evidence>
<evidence type="ECO:0000256" key="5">
    <source>
        <dbReference type="ARBA" id="ARBA00022725"/>
    </source>
</evidence>
<accession>A0AAN7ZRK1</accession>
<keyword evidence="4 10" id="KW-0812">Transmembrane</keyword>
<dbReference type="EMBL" id="JAVRBK010000003">
    <property type="protein sequence ID" value="KAK5646401.1"/>
    <property type="molecule type" value="Genomic_DNA"/>
</dbReference>
<evidence type="ECO:0000256" key="3">
    <source>
        <dbReference type="ARBA" id="ARBA00022606"/>
    </source>
</evidence>
<keyword evidence="6 10" id="KW-1133">Transmembrane helix</keyword>
<evidence type="ECO:0000256" key="2">
    <source>
        <dbReference type="ARBA" id="ARBA00022475"/>
    </source>
</evidence>
<evidence type="ECO:0000256" key="7">
    <source>
        <dbReference type="ARBA" id="ARBA00023136"/>
    </source>
</evidence>
<gene>
    <name evidence="11" type="ORF">RI129_004865</name>
</gene>
<evidence type="ECO:0000256" key="1">
    <source>
        <dbReference type="ARBA" id="ARBA00004651"/>
    </source>
</evidence>
<name>A0AAN7ZRK1_9COLE</name>
<evidence type="ECO:0000256" key="4">
    <source>
        <dbReference type="ARBA" id="ARBA00022692"/>
    </source>
</evidence>
<dbReference type="AlphaFoldDB" id="A0AAN7ZRK1"/>
<dbReference type="GO" id="GO:0005886">
    <property type="term" value="C:plasma membrane"/>
    <property type="evidence" value="ECO:0007669"/>
    <property type="project" value="UniProtKB-SubCell"/>
</dbReference>
<keyword evidence="3" id="KW-0716">Sensory transduction</keyword>
<dbReference type="Pfam" id="PF02949">
    <property type="entry name" value="7tm_6"/>
    <property type="match status" value="1"/>
</dbReference>
<dbReference type="PANTHER" id="PTHR21137">
    <property type="entry name" value="ODORANT RECEPTOR"/>
    <property type="match status" value="1"/>
</dbReference>
<evidence type="ECO:0000313" key="12">
    <source>
        <dbReference type="Proteomes" id="UP001329430"/>
    </source>
</evidence>
<keyword evidence="12" id="KW-1185">Reference proteome</keyword>
<keyword evidence="2" id="KW-1003">Cell membrane</keyword>
<protein>
    <submittedName>
        <fullName evidence="11">Uncharacterized protein</fullName>
    </submittedName>
</protein>
<keyword evidence="5" id="KW-0552">Olfaction</keyword>
<dbReference type="Proteomes" id="UP001329430">
    <property type="component" value="Chromosome 3"/>
</dbReference>
<comment type="caution">
    <text evidence="11">The sequence shown here is derived from an EMBL/GenBank/DDBJ whole genome shotgun (WGS) entry which is preliminary data.</text>
</comment>
<keyword evidence="7 10" id="KW-0472">Membrane</keyword>
<evidence type="ECO:0000256" key="6">
    <source>
        <dbReference type="ARBA" id="ARBA00022989"/>
    </source>
</evidence>
<sequence>MLDKLEREPFILNKERGGDVEEALIKKCIWITDTQTYIYYGLGSITLTAGFLFTIIKRISSSDFHDWEFAYGPITILNVTYSPNYEISVCYQNLSIIWIGYHFVTADLLVADILVHISVQFKMLQNNFRRIISISLAKQEVIFFIINFSNNIAFMLPLGDTQILRNLFEGMSIALQVLIICFWGQEVTNESELVADSILDSNFAGTDLRFQKALQLSILRSQKPTTLTAGKFTTIGLPTFAWIMRTSYSAFMVVYNQNAETE</sequence>
<dbReference type="GO" id="GO:0007165">
    <property type="term" value="P:signal transduction"/>
    <property type="evidence" value="ECO:0007669"/>
    <property type="project" value="UniProtKB-KW"/>
</dbReference>
<keyword evidence="8" id="KW-0675">Receptor</keyword>